<dbReference type="STRING" id="157910.SAMN05445850_2818"/>
<dbReference type="PANTHER" id="PTHR32063">
    <property type="match status" value="1"/>
</dbReference>
<keyword evidence="11" id="KW-1185">Reference proteome</keyword>
<dbReference type="SUPFAM" id="SSF82866">
    <property type="entry name" value="Multidrug efflux transporter AcrB transmembrane domain"/>
    <property type="match status" value="2"/>
</dbReference>
<feature type="transmembrane region" description="Helical" evidence="9">
    <location>
        <begin position="360"/>
        <end position="381"/>
    </location>
</feature>
<evidence type="ECO:0000313" key="11">
    <source>
        <dbReference type="Proteomes" id="UP000199365"/>
    </source>
</evidence>
<keyword evidence="4" id="KW-0997">Cell inner membrane</keyword>
<feature type="transmembrane region" description="Helical" evidence="9">
    <location>
        <begin position="463"/>
        <end position="481"/>
    </location>
</feature>
<dbReference type="Proteomes" id="UP000199365">
    <property type="component" value="Unassembled WGS sequence"/>
</dbReference>
<evidence type="ECO:0000256" key="8">
    <source>
        <dbReference type="SAM" id="MobiDB-lite"/>
    </source>
</evidence>
<feature type="transmembrane region" description="Helical" evidence="9">
    <location>
        <begin position="431"/>
        <end position="451"/>
    </location>
</feature>
<keyword evidence="3" id="KW-1003">Cell membrane</keyword>
<dbReference type="PANTHER" id="PTHR32063:SF34">
    <property type="entry name" value="MULTIDRUG RESISTANCE PROTEIN MDTC"/>
    <property type="match status" value="1"/>
</dbReference>
<dbReference type="PRINTS" id="PR00702">
    <property type="entry name" value="ACRIFLAVINRP"/>
</dbReference>
<dbReference type="InterPro" id="IPR027463">
    <property type="entry name" value="AcrB_DN_DC_subdom"/>
</dbReference>
<gene>
    <name evidence="10" type="ORF">SAMN05445850_2818</name>
</gene>
<dbReference type="EMBL" id="FNKX01000001">
    <property type="protein sequence ID" value="SDR10721.1"/>
    <property type="molecule type" value="Genomic_DNA"/>
</dbReference>
<evidence type="ECO:0000256" key="9">
    <source>
        <dbReference type="SAM" id="Phobius"/>
    </source>
</evidence>
<dbReference type="InterPro" id="IPR001036">
    <property type="entry name" value="Acrflvin-R"/>
</dbReference>
<feature type="region of interest" description="Disordered" evidence="8">
    <location>
        <begin position="775"/>
        <end position="807"/>
    </location>
</feature>
<name>A0A1H1GC29_9BURK</name>
<keyword evidence="2" id="KW-0813">Transport</keyword>
<feature type="transmembrane region" description="Helical" evidence="9">
    <location>
        <begin position="337"/>
        <end position="353"/>
    </location>
</feature>
<feature type="transmembrane region" description="Helical" evidence="9">
    <location>
        <begin position="521"/>
        <end position="549"/>
    </location>
</feature>
<dbReference type="SUPFAM" id="SSF82714">
    <property type="entry name" value="Multidrug efflux transporter AcrB TolC docking domain, DN and DC subdomains"/>
    <property type="match status" value="2"/>
</dbReference>
<feature type="transmembrane region" description="Helical" evidence="9">
    <location>
        <begin position="932"/>
        <end position="949"/>
    </location>
</feature>
<keyword evidence="5 9" id="KW-0812">Transmembrane</keyword>
<proteinExistence type="predicted"/>
<evidence type="ECO:0000256" key="5">
    <source>
        <dbReference type="ARBA" id="ARBA00022692"/>
    </source>
</evidence>
<dbReference type="GO" id="GO:0042910">
    <property type="term" value="F:xenobiotic transmembrane transporter activity"/>
    <property type="evidence" value="ECO:0007669"/>
    <property type="project" value="TreeGrafter"/>
</dbReference>
<evidence type="ECO:0000256" key="7">
    <source>
        <dbReference type="ARBA" id="ARBA00023136"/>
    </source>
</evidence>
<evidence type="ECO:0000313" key="10">
    <source>
        <dbReference type="EMBL" id="SDR10721.1"/>
    </source>
</evidence>
<dbReference type="FunFam" id="1.20.1640.10:FF:000001">
    <property type="entry name" value="Efflux pump membrane transporter"/>
    <property type="match status" value="1"/>
</dbReference>
<feature type="transmembrane region" description="Helical" evidence="9">
    <location>
        <begin position="982"/>
        <end position="1007"/>
    </location>
</feature>
<keyword evidence="6 9" id="KW-1133">Transmembrane helix</keyword>
<accession>A0A1H1GC29</accession>
<dbReference type="GO" id="GO:0005886">
    <property type="term" value="C:plasma membrane"/>
    <property type="evidence" value="ECO:0007669"/>
    <property type="project" value="UniProtKB-SubCell"/>
</dbReference>
<dbReference type="Pfam" id="PF00873">
    <property type="entry name" value="ACR_tran"/>
    <property type="match status" value="2"/>
</dbReference>
<organism evidence="10 11">
    <name type="scientific">Paraburkholderia tuberum</name>
    <dbReference type="NCBI Taxonomy" id="157910"/>
    <lineage>
        <taxon>Bacteria</taxon>
        <taxon>Pseudomonadati</taxon>
        <taxon>Pseudomonadota</taxon>
        <taxon>Betaproteobacteria</taxon>
        <taxon>Burkholderiales</taxon>
        <taxon>Burkholderiaceae</taxon>
        <taxon>Paraburkholderia</taxon>
    </lineage>
</organism>
<keyword evidence="7 9" id="KW-0472">Membrane</keyword>
<dbReference type="FunFam" id="3.30.70.1430:FF:000001">
    <property type="entry name" value="Efflux pump membrane transporter"/>
    <property type="match status" value="1"/>
</dbReference>
<reference evidence="11" key="1">
    <citation type="submission" date="2016-10" db="EMBL/GenBank/DDBJ databases">
        <authorList>
            <person name="Varghese N."/>
            <person name="Submissions S."/>
        </authorList>
    </citation>
    <scope>NUCLEOTIDE SEQUENCE [LARGE SCALE GENOMIC DNA]</scope>
    <source>
        <strain evidence="11">DUS833</strain>
    </source>
</reference>
<evidence type="ECO:0000256" key="4">
    <source>
        <dbReference type="ARBA" id="ARBA00022519"/>
    </source>
</evidence>
<dbReference type="Gene3D" id="3.30.70.1320">
    <property type="entry name" value="Multidrug efflux transporter AcrB pore domain like"/>
    <property type="match status" value="1"/>
</dbReference>
<dbReference type="Gene3D" id="3.30.2090.10">
    <property type="entry name" value="Multidrug efflux transporter AcrB TolC docking domain, DN and DC subdomains"/>
    <property type="match status" value="3"/>
</dbReference>
<evidence type="ECO:0000256" key="2">
    <source>
        <dbReference type="ARBA" id="ARBA00022448"/>
    </source>
</evidence>
<dbReference type="Gene3D" id="1.20.1640.10">
    <property type="entry name" value="Multidrug efflux transporter AcrB transmembrane domain"/>
    <property type="match status" value="3"/>
</dbReference>
<feature type="transmembrane region" description="Helical" evidence="9">
    <location>
        <begin position="1028"/>
        <end position="1047"/>
    </location>
</feature>
<dbReference type="AlphaFoldDB" id="A0A1H1GC29"/>
<comment type="subcellular location">
    <subcellularLocation>
        <location evidence="1">Cell inner membrane</location>
        <topology evidence="1">Multi-pass membrane protein</topology>
    </subcellularLocation>
</comment>
<dbReference type="SUPFAM" id="SSF82693">
    <property type="entry name" value="Multidrug efflux transporter AcrB pore domain, PN1, PN2, PC1 and PC2 subdomains"/>
    <property type="match status" value="4"/>
</dbReference>
<evidence type="ECO:0000256" key="1">
    <source>
        <dbReference type="ARBA" id="ARBA00004429"/>
    </source>
</evidence>
<dbReference type="Gene3D" id="3.30.70.1440">
    <property type="entry name" value="Multidrug efflux transporter AcrB pore domain"/>
    <property type="match status" value="2"/>
</dbReference>
<dbReference type="RefSeq" id="WP_090804019.1">
    <property type="nucleotide sequence ID" value="NZ_FNKX01000001.1"/>
</dbReference>
<evidence type="ECO:0000256" key="6">
    <source>
        <dbReference type="ARBA" id="ARBA00022989"/>
    </source>
</evidence>
<feature type="transmembrane region" description="Helical" evidence="9">
    <location>
        <begin position="1059"/>
        <end position="1085"/>
    </location>
</feature>
<sequence length="1108" mass="117804">MNLSRPFISRPVATTLLAIGIALSGVFAFTKLPVAPLPQVDFPTISVQATLPGASPETVATSVASPLERHLGSIADVTEMTSQSSVGSTRITLQFGLNRNIDGAARDVQAAINAARADLPASLRSNPTYHKVNPADAPILILALTSSTLTAGQLYDSAATVLQQSLSQVQGVGEVDVSGSANPAVRVELLPHALSHYGIGLEDVRAALAAANANSPKGSIEFGENRVQLYTNDQASKASQYKDLVIAYRNGAPVKLSDMGEVVDSVEDLRNLGLFNGKRSVLVILYRQPGANIIETVDRVKAMLPQLHASLPADVDIAPTSDRSTTIRASLRDTERTLVIAVTLVVMVVFLFLRNWRATLIPSVAVPISIVGTFGAMYLMGFSIDNLSLMALTIATGFVVDDAIVVLENISRHIEDGVPRMKAAFIGAREVGFTVMSISISLVAVFLPILLMGGIVGRLFREFALTLSLAIAVSLVVSLTLTPMMCSRLLREPHEKHEENRFGRWLERGFTSMHRGYERTLGWALVHPLLIVMVLLLTIALNVALYIIVPKGFFPQQDTGRLIGGIQADQSTSFQAMKGKFSEMMAIVGKNPAVDSVVGFTGGRQTNSGFMFVSLKSKSERKLSADQVIQQLRAPLGDVAGARTFLQAVQDIRVGGRQSNAQYQFTLLADSTPDLYKWGPKLTEALQARKELADVNSDQQQGGLEAMVTIDRATASRLGIKPAQIDNTLYDAFGQRQVSTIYNPLNQYHVVMEVAPQYWQSPEMLKQIFVSTSGGSASGAQTTNAPAGTVTSRATSTSTTTSAATGGMAATTATSAASIAADSARNQAINSIAASGKSSASSGSAVSTAKETMVPLSAIASFGPGTTPLSVNHQSQFVASTISFNLPPGVSLSTATQTIYDTMAEIGMPATIHGSFQGTAQAFQQSMSDQPILILAALAAVYIVLGILYESYIHPLTILSTLPSAGVGALLALLLFKTEFSIIALIGVILLIGIVKKNAIMMVDFAIDASRKGMSSRDAIYQACLLRFRPIMMTTFAALLGALPLAFGSGEGAEMRAPLGISIVGGLIVSQMLTLYTTPVVYLYMDRIRVRWEARKARRAGGAAPTSS</sequence>
<dbReference type="Gene3D" id="3.30.70.1430">
    <property type="entry name" value="Multidrug efflux transporter AcrB pore domain"/>
    <property type="match status" value="2"/>
</dbReference>
<protein>
    <submittedName>
        <fullName evidence="10">Multidrug efflux pump</fullName>
    </submittedName>
</protein>
<evidence type="ECO:0000256" key="3">
    <source>
        <dbReference type="ARBA" id="ARBA00022475"/>
    </source>
</evidence>